<evidence type="ECO:0000313" key="2">
    <source>
        <dbReference type="Proteomes" id="UP001189429"/>
    </source>
</evidence>
<dbReference type="EMBL" id="CAUYUJ010017388">
    <property type="protein sequence ID" value="CAK0874331.1"/>
    <property type="molecule type" value="Genomic_DNA"/>
</dbReference>
<reference evidence="1" key="1">
    <citation type="submission" date="2023-10" db="EMBL/GenBank/DDBJ databases">
        <authorList>
            <person name="Chen Y."/>
            <person name="Shah S."/>
            <person name="Dougan E. K."/>
            <person name="Thang M."/>
            <person name="Chan C."/>
        </authorList>
    </citation>
    <scope>NUCLEOTIDE SEQUENCE [LARGE SCALE GENOMIC DNA]</scope>
</reference>
<dbReference type="Proteomes" id="UP001189429">
    <property type="component" value="Unassembled WGS sequence"/>
</dbReference>
<keyword evidence="2" id="KW-1185">Reference proteome</keyword>
<sequence>MFVDAKKVYHSQRWSRVGKHTREAEAFKITRGLVDQNLTHFSFEPVASDAQAQYVAACDSWWGKYVCHKIIKTDDDERRATWIMRNNTGDDGFEHNTKSFESLFYPGYFMQLEKPWVRLSKPGGRDFSRAASWKVEFAQLAS</sequence>
<evidence type="ECO:0000313" key="1">
    <source>
        <dbReference type="EMBL" id="CAK0874331.1"/>
    </source>
</evidence>
<organism evidence="1 2">
    <name type="scientific">Prorocentrum cordatum</name>
    <dbReference type="NCBI Taxonomy" id="2364126"/>
    <lineage>
        <taxon>Eukaryota</taxon>
        <taxon>Sar</taxon>
        <taxon>Alveolata</taxon>
        <taxon>Dinophyceae</taxon>
        <taxon>Prorocentrales</taxon>
        <taxon>Prorocentraceae</taxon>
        <taxon>Prorocentrum</taxon>
    </lineage>
</organism>
<accession>A0ABN9VPA6</accession>
<dbReference type="InterPro" id="IPR036195">
    <property type="entry name" value="AbfB_ABD_sf"/>
</dbReference>
<gene>
    <name evidence="1" type="ORF">PCOR1329_LOCUS59285</name>
</gene>
<proteinExistence type="predicted"/>
<protein>
    <submittedName>
        <fullName evidence="1">Uncharacterized protein</fullName>
    </submittedName>
</protein>
<comment type="caution">
    <text evidence="1">The sequence shown here is derived from an EMBL/GenBank/DDBJ whole genome shotgun (WGS) entry which is preliminary data.</text>
</comment>
<name>A0ABN9VPA6_9DINO</name>
<dbReference type="SUPFAM" id="SSF110221">
    <property type="entry name" value="AbfB domain"/>
    <property type="match status" value="1"/>
</dbReference>
<dbReference type="Gene3D" id="2.80.10.50">
    <property type="match status" value="1"/>
</dbReference>